<feature type="non-terminal residue" evidence="1">
    <location>
        <position position="1"/>
    </location>
</feature>
<sequence>NSDVYPEYKMENIQEIVQILYNKKQKKIADKICNMYGAKGLHFLRTIYEKHRHNIQ</sequence>
<dbReference type="EMBL" id="BART01002486">
    <property type="protein sequence ID" value="GAG62680.1"/>
    <property type="molecule type" value="Genomic_DNA"/>
</dbReference>
<reference evidence="1" key="1">
    <citation type="journal article" date="2014" name="Front. Microbiol.">
        <title>High frequency of phylogenetically diverse reductive dehalogenase-homologous genes in deep subseafloor sedimentary metagenomes.</title>
        <authorList>
            <person name="Kawai M."/>
            <person name="Futagami T."/>
            <person name="Toyoda A."/>
            <person name="Takaki Y."/>
            <person name="Nishi S."/>
            <person name="Hori S."/>
            <person name="Arai W."/>
            <person name="Tsubouchi T."/>
            <person name="Morono Y."/>
            <person name="Uchiyama I."/>
            <person name="Ito T."/>
            <person name="Fujiyama A."/>
            <person name="Inagaki F."/>
            <person name="Takami H."/>
        </authorList>
    </citation>
    <scope>NUCLEOTIDE SEQUENCE</scope>
    <source>
        <strain evidence="1">Expedition CK06-06</strain>
    </source>
</reference>
<accession>X0Z0Z1</accession>
<organism evidence="1">
    <name type="scientific">marine sediment metagenome</name>
    <dbReference type="NCBI Taxonomy" id="412755"/>
    <lineage>
        <taxon>unclassified sequences</taxon>
        <taxon>metagenomes</taxon>
        <taxon>ecological metagenomes</taxon>
    </lineage>
</organism>
<protein>
    <submittedName>
        <fullName evidence="1">Uncharacterized protein</fullName>
    </submittedName>
</protein>
<comment type="caution">
    <text evidence="1">The sequence shown here is derived from an EMBL/GenBank/DDBJ whole genome shotgun (WGS) entry which is preliminary data.</text>
</comment>
<name>X0Z0Z1_9ZZZZ</name>
<evidence type="ECO:0000313" key="1">
    <source>
        <dbReference type="EMBL" id="GAG62680.1"/>
    </source>
</evidence>
<dbReference type="AlphaFoldDB" id="X0Z0Z1"/>
<proteinExistence type="predicted"/>
<gene>
    <name evidence="1" type="ORF">S01H4_07562</name>
</gene>